<dbReference type="EMBL" id="FMZA01000007">
    <property type="protein sequence ID" value="SDC37568.1"/>
    <property type="molecule type" value="Genomic_DNA"/>
</dbReference>
<dbReference type="AlphaFoldDB" id="A0A1G6L390"/>
<organism evidence="3 4">
    <name type="scientific">Melghirimyces thermohalophilus</name>
    <dbReference type="NCBI Taxonomy" id="1236220"/>
    <lineage>
        <taxon>Bacteria</taxon>
        <taxon>Bacillati</taxon>
        <taxon>Bacillota</taxon>
        <taxon>Bacilli</taxon>
        <taxon>Bacillales</taxon>
        <taxon>Thermoactinomycetaceae</taxon>
        <taxon>Melghirimyces</taxon>
    </lineage>
</organism>
<feature type="region of interest" description="Disordered" evidence="2">
    <location>
        <begin position="94"/>
        <end position="113"/>
    </location>
</feature>
<dbReference type="Pfam" id="PF06265">
    <property type="entry name" value="YutD-like"/>
    <property type="match status" value="1"/>
</dbReference>
<evidence type="ECO:0000313" key="3">
    <source>
        <dbReference type="EMBL" id="SDC37568.1"/>
    </source>
</evidence>
<name>A0A1G6L390_9BACL</name>
<protein>
    <submittedName>
        <fullName evidence="3">Uncharacterized protein YutD</fullName>
    </submittedName>
</protein>
<sequence>MERFELKGKLFEVMINRKDGWNPEAFSKRYSEILDKYDYIVGDWGYGQLRLKGFFSDSHPKVSRETRFAHVDEYIHEFCNFGCAYFVLRRLNPVKPHSSRNGKHRARRSSRMK</sequence>
<accession>A0A1G6L390</accession>
<feature type="compositionally biased region" description="Basic residues" evidence="2">
    <location>
        <begin position="97"/>
        <end position="113"/>
    </location>
</feature>
<dbReference type="Gene3D" id="3.50.4.20">
    <property type="match status" value="1"/>
</dbReference>
<gene>
    <name evidence="3" type="ORF">SAMN04488112_10719</name>
</gene>
<evidence type="ECO:0000256" key="1">
    <source>
        <dbReference type="PIRSR" id="PIRSR012565-1"/>
    </source>
</evidence>
<keyword evidence="1" id="KW-1015">Disulfide bond</keyword>
<evidence type="ECO:0000256" key="2">
    <source>
        <dbReference type="SAM" id="MobiDB-lite"/>
    </source>
</evidence>
<dbReference type="OrthoDB" id="1650379at2"/>
<evidence type="ECO:0000313" key="4">
    <source>
        <dbReference type="Proteomes" id="UP000199387"/>
    </source>
</evidence>
<dbReference type="PIRSF" id="PIRSF012565">
    <property type="entry name" value="DUF1027"/>
    <property type="match status" value="1"/>
</dbReference>
<proteinExistence type="predicted"/>
<dbReference type="Proteomes" id="UP000199387">
    <property type="component" value="Unassembled WGS sequence"/>
</dbReference>
<keyword evidence="4" id="KW-1185">Reference proteome</keyword>
<dbReference type="STRING" id="1236220.SAMN04488112_10719"/>
<dbReference type="RefSeq" id="WP_091567895.1">
    <property type="nucleotide sequence ID" value="NZ_FMZA01000007.1"/>
</dbReference>
<dbReference type="InterPro" id="IPR009370">
    <property type="entry name" value="YutD-like"/>
</dbReference>
<dbReference type="InterPro" id="IPR038141">
    <property type="entry name" value="YutD-like_sf"/>
</dbReference>
<feature type="disulfide bond" evidence="1">
    <location>
        <begin position="79"/>
        <end position="83"/>
    </location>
</feature>
<reference evidence="3 4" key="1">
    <citation type="submission" date="2016-10" db="EMBL/GenBank/DDBJ databases">
        <authorList>
            <person name="de Groot N.N."/>
        </authorList>
    </citation>
    <scope>NUCLEOTIDE SEQUENCE [LARGE SCALE GENOMIC DNA]</scope>
    <source>
        <strain evidence="3 4">DSM 45514</strain>
    </source>
</reference>